<dbReference type="CDD" id="cd00104">
    <property type="entry name" value="KAZAL_FS"/>
    <property type="match status" value="1"/>
</dbReference>
<keyword evidence="1" id="KW-0732">Signal</keyword>
<dbReference type="SUPFAM" id="SSF100895">
    <property type="entry name" value="Kazal-type serine protease inhibitors"/>
    <property type="match status" value="1"/>
</dbReference>
<protein>
    <recommendedName>
        <fullName evidence="2">Kazal-like domain-containing protein</fullName>
    </recommendedName>
</protein>
<evidence type="ECO:0000313" key="4">
    <source>
        <dbReference type="Proteomes" id="UP001347796"/>
    </source>
</evidence>
<dbReference type="InterPro" id="IPR036058">
    <property type="entry name" value="Kazal_dom_sf"/>
</dbReference>
<feature type="domain" description="Kazal-like" evidence="2">
    <location>
        <begin position="20"/>
        <end position="72"/>
    </location>
</feature>
<dbReference type="EMBL" id="JAZGQO010000002">
    <property type="protein sequence ID" value="KAK6192532.1"/>
    <property type="molecule type" value="Genomic_DNA"/>
</dbReference>
<proteinExistence type="predicted"/>
<dbReference type="PROSITE" id="PS51465">
    <property type="entry name" value="KAZAL_2"/>
    <property type="match status" value="1"/>
</dbReference>
<dbReference type="Pfam" id="PF00050">
    <property type="entry name" value="Kazal_1"/>
    <property type="match status" value="1"/>
</dbReference>
<evidence type="ECO:0000259" key="2">
    <source>
        <dbReference type="PROSITE" id="PS51465"/>
    </source>
</evidence>
<organism evidence="3 4">
    <name type="scientific">Patella caerulea</name>
    <name type="common">Rayed Mediterranean limpet</name>
    <dbReference type="NCBI Taxonomy" id="87958"/>
    <lineage>
        <taxon>Eukaryota</taxon>
        <taxon>Metazoa</taxon>
        <taxon>Spiralia</taxon>
        <taxon>Lophotrochozoa</taxon>
        <taxon>Mollusca</taxon>
        <taxon>Gastropoda</taxon>
        <taxon>Patellogastropoda</taxon>
        <taxon>Patelloidea</taxon>
        <taxon>Patellidae</taxon>
        <taxon>Patella</taxon>
    </lineage>
</organism>
<name>A0AAN8K940_PATCE</name>
<feature type="signal peptide" evidence="1">
    <location>
        <begin position="1"/>
        <end position="18"/>
    </location>
</feature>
<evidence type="ECO:0000313" key="3">
    <source>
        <dbReference type="EMBL" id="KAK6192532.1"/>
    </source>
</evidence>
<sequence length="78" mass="8420">MKLFILTVVLLFIAGSLGAPAEVDPCLRACQMIWRPLCGDNGVTYANECTMESLICMQKLEVNVAHDGACDTMLTTAP</sequence>
<accession>A0AAN8K940</accession>
<dbReference type="InterPro" id="IPR002350">
    <property type="entry name" value="Kazal_dom"/>
</dbReference>
<dbReference type="Gene3D" id="3.30.60.30">
    <property type="match status" value="1"/>
</dbReference>
<evidence type="ECO:0000256" key="1">
    <source>
        <dbReference type="SAM" id="SignalP"/>
    </source>
</evidence>
<dbReference type="AlphaFoldDB" id="A0AAN8K940"/>
<gene>
    <name evidence="3" type="ORF">SNE40_003982</name>
</gene>
<comment type="caution">
    <text evidence="3">The sequence shown here is derived from an EMBL/GenBank/DDBJ whole genome shotgun (WGS) entry which is preliminary data.</text>
</comment>
<dbReference type="Proteomes" id="UP001347796">
    <property type="component" value="Unassembled WGS sequence"/>
</dbReference>
<feature type="chain" id="PRO_5042826938" description="Kazal-like domain-containing protein" evidence="1">
    <location>
        <begin position="19"/>
        <end position="78"/>
    </location>
</feature>
<keyword evidence="4" id="KW-1185">Reference proteome</keyword>
<reference evidence="3 4" key="1">
    <citation type="submission" date="2024-01" db="EMBL/GenBank/DDBJ databases">
        <title>The genome of the rayed Mediterranean limpet Patella caerulea (Linnaeus, 1758).</title>
        <authorList>
            <person name="Anh-Thu Weber A."/>
            <person name="Halstead-Nussloch G."/>
        </authorList>
    </citation>
    <scope>NUCLEOTIDE SEQUENCE [LARGE SCALE GENOMIC DNA]</scope>
    <source>
        <strain evidence="3">AATW-2023a</strain>
        <tissue evidence="3">Whole specimen</tissue>
    </source>
</reference>
<dbReference type="SMART" id="SM00280">
    <property type="entry name" value="KAZAL"/>
    <property type="match status" value="1"/>
</dbReference>